<gene>
    <name evidence="1" type="ORF">O1611_g1720</name>
</gene>
<comment type="caution">
    <text evidence="1">The sequence shown here is derived from an EMBL/GenBank/DDBJ whole genome shotgun (WGS) entry which is preliminary data.</text>
</comment>
<keyword evidence="2" id="KW-1185">Reference proteome</keyword>
<protein>
    <submittedName>
        <fullName evidence="1">Uncharacterized protein</fullName>
    </submittedName>
</protein>
<sequence length="471" mass="51935">MVKSRSIEAWAASVQQLAGLLVPSTSANSHHTKRQRETDNNSVTSTSTHGSSPLAKRQCRMESDNNPPLDSPLLKDVIIPMAPTEPTASLLRSGKRGRTAGGDSDIPSDVQSLVDDIWNSGTYLDKIIPFEVRESVAHHTKLRSTAFRDPCQEKAAEGAAELITLSGITAQAAVSQEYGRDEFGWNNHVYAPLLQHVFGSIPPNTENYLDEPRRDEPETDQPRVTARFEAVMSATIATNSIPYIIKAGERVPACSAHSSSQSETSTTSLQTSEHSYTQGIDYVVVMNIETDRDLHKVIRDTSQAASNKCGHANQTAYPSIRYRPIAVSIKTKAALFNRKDMAKLSLWVAAGHKRLYQLRDHLSPPPIPLYMDEATEGPPKPRLVTMPVIRVEGHSWDLYLACDKKTFISLIGPIRLGSTGNILQLYALVASLRHIKRWIETTFYDAMVTWFMQESLVSTESAGVAAQETAP</sequence>
<organism evidence="1 2">
    <name type="scientific">Lasiodiplodia mahajangana</name>
    <dbReference type="NCBI Taxonomy" id="1108764"/>
    <lineage>
        <taxon>Eukaryota</taxon>
        <taxon>Fungi</taxon>
        <taxon>Dikarya</taxon>
        <taxon>Ascomycota</taxon>
        <taxon>Pezizomycotina</taxon>
        <taxon>Dothideomycetes</taxon>
        <taxon>Dothideomycetes incertae sedis</taxon>
        <taxon>Botryosphaeriales</taxon>
        <taxon>Botryosphaeriaceae</taxon>
        <taxon>Lasiodiplodia</taxon>
    </lineage>
</organism>
<evidence type="ECO:0000313" key="1">
    <source>
        <dbReference type="EMBL" id="KAJ8131907.1"/>
    </source>
</evidence>
<name>A0ACC2JX91_9PEZI</name>
<proteinExistence type="predicted"/>
<accession>A0ACC2JX91</accession>
<evidence type="ECO:0000313" key="2">
    <source>
        <dbReference type="Proteomes" id="UP001153332"/>
    </source>
</evidence>
<dbReference type="Proteomes" id="UP001153332">
    <property type="component" value="Unassembled WGS sequence"/>
</dbReference>
<reference evidence="1" key="1">
    <citation type="submission" date="2022-12" db="EMBL/GenBank/DDBJ databases">
        <title>Genome Sequence of Lasiodiplodia mahajangana.</title>
        <authorList>
            <person name="Buettner E."/>
        </authorList>
    </citation>
    <scope>NUCLEOTIDE SEQUENCE</scope>
    <source>
        <strain evidence="1">VT137</strain>
    </source>
</reference>
<dbReference type="EMBL" id="JAPUUL010000209">
    <property type="protein sequence ID" value="KAJ8131907.1"/>
    <property type="molecule type" value="Genomic_DNA"/>
</dbReference>